<gene>
    <name evidence="2" type="ORF">RN51_01639</name>
</gene>
<dbReference type="OrthoDB" id="4326943at2"/>
<name>A0A0F0KR01_9MICO</name>
<dbReference type="EMBL" id="JYIV01000024">
    <property type="protein sequence ID" value="KJL22894.1"/>
    <property type="molecule type" value="Genomic_DNA"/>
</dbReference>
<feature type="region of interest" description="Disordered" evidence="1">
    <location>
        <begin position="1"/>
        <end position="22"/>
    </location>
</feature>
<evidence type="ECO:0000313" key="2">
    <source>
        <dbReference type="EMBL" id="KJL22894.1"/>
    </source>
</evidence>
<evidence type="ECO:0000256" key="1">
    <source>
        <dbReference type="SAM" id="MobiDB-lite"/>
    </source>
</evidence>
<comment type="caution">
    <text evidence="2">The sequence shown here is derived from an EMBL/GenBank/DDBJ whole genome shotgun (WGS) entry which is preliminary data.</text>
</comment>
<accession>A0A0F0KR01</accession>
<dbReference type="RefSeq" id="WP_156149135.1">
    <property type="nucleotide sequence ID" value="NZ_JYIV01000024.1"/>
</dbReference>
<dbReference type="Proteomes" id="UP000033725">
    <property type="component" value="Unassembled WGS sequence"/>
</dbReference>
<sequence>MARTALDEGEWGAISTHQAPDGRWAAQARLHDPVRKKVVQVRRFGESPEHAEEVLTAELMKRSAAVPLTQPEDASTFGDVLAWWWTEARPRHNWSETTNESMAYARKQLERYADRPWSHPDDAYALAEELDDNSRTTQLAVRLLWHVARDVQNAVPS</sequence>
<dbReference type="PATRIC" id="fig|82380.10.peg.1648"/>
<proteinExistence type="predicted"/>
<evidence type="ECO:0000313" key="3">
    <source>
        <dbReference type="Proteomes" id="UP000033725"/>
    </source>
</evidence>
<protein>
    <submittedName>
        <fullName evidence="2">Uncharacterized protein</fullName>
    </submittedName>
</protein>
<reference evidence="2 3" key="1">
    <citation type="submission" date="2015-02" db="EMBL/GenBank/DDBJ databases">
        <title>Draft genome sequences of ten Microbacterium spp. with emphasis on heavy metal contaminated environments.</title>
        <authorList>
            <person name="Corretto E."/>
        </authorList>
    </citation>
    <scope>NUCLEOTIDE SEQUENCE [LARGE SCALE GENOMIC DNA]</scope>
    <source>
        <strain evidence="2 3">BEL163</strain>
    </source>
</reference>
<organism evidence="2 3">
    <name type="scientific">Microbacterium oxydans</name>
    <dbReference type="NCBI Taxonomy" id="82380"/>
    <lineage>
        <taxon>Bacteria</taxon>
        <taxon>Bacillati</taxon>
        <taxon>Actinomycetota</taxon>
        <taxon>Actinomycetes</taxon>
        <taxon>Micrococcales</taxon>
        <taxon>Microbacteriaceae</taxon>
        <taxon>Microbacterium</taxon>
    </lineage>
</organism>
<dbReference type="AlphaFoldDB" id="A0A0F0KR01"/>